<keyword evidence="1" id="KW-0732">Signal</keyword>
<proteinExistence type="predicted"/>
<evidence type="ECO:0000313" key="3">
    <source>
        <dbReference type="Proteomes" id="UP001500392"/>
    </source>
</evidence>
<comment type="caution">
    <text evidence="2">The sequence shown here is derived from an EMBL/GenBank/DDBJ whole genome shotgun (WGS) entry which is preliminary data.</text>
</comment>
<feature type="signal peptide" evidence="1">
    <location>
        <begin position="1"/>
        <end position="23"/>
    </location>
</feature>
<evidence type="ECO:0000256" key="1">
    <source>
        <dbReference type="SAM" id="SignalP"/>
    </source>
</evidence>
<protein>
    <recommendedName>
        <fullName evidence="4">PepSY domain-containing protein</fullName>
    </recommendedName>
</protein>
<reference evidence="3" key="1">
    <citation type="journal article" date="2019" name="Int. J. Syst. Evol. Microbiol.">
        <title>The Global Catalogue of Microorganisms (GCM) 10K type strain sequencing project: providing services to taxonomists for standard genome sequencing and annotation.</title>
        <authorList>
            <consortium name="The Broad Institute Genomics Platform"/>
            <consortium name="The Broad Institute Genome Sequencing Center for Infectious Disease"/>
            <person name="Wu L."/>
            <person name="Ma J."/>
        </authorList>
    </citation>
    <scope>NUCLEOTIDE SEQUENCE [LARGE SCALE GENOMIC DNA]</scope>
    <source>
        <strain evidence="3">JCM 17304</strain>
    </source>
</reference>
<feature type="chain" id="PRO_5046806801" description="PepSY domain-containing protein" evidence="1">
    <location>
        <begin position="24"/>
        <end position="97"/>
    </location>
</feature>
<evidence type="ECO:0008006" key="4">
    <source>
        <dbReference type="Google" id="ProtNLM"/>
    </source>
</evidence>
<dbReference type="RefSeq" id="WP_344937782.1">
    <property type="nucleotide sequence ID" value="NZ_BAABDM010000007.1"/>
</dbReference>
<organism evidence="2 3">
    <name type="scientific">Zhongshania borealis</name>
    <dbReference type="NCBI Taxonomy" id="889488"/>
    <lineage>
        <taxon>Bacteria</taxon>
        <taxon>Pseudomonadati</taxon>
        <taxon>Pseudomonadota</taxon>
        <taxon>Gammaproteobacteria</taxon>
        <taxon>Cellvibrionales</taxon>
        <taxon>Spongiibacteraceae</taxon>
        <taxon>Zhongshania</taxon>
    </lineage>
</organism>
<keyword evidence="3" id="KW-1185">Reference proteome</keyword>
<gene>
    <name evidence="2" type="ORF">GCM10022414_31020</name>
</gene>
<dbReference type="EMBL" id="BAABDM010000007">
    <property type="protein sequence ID" value="GAA4102934.1"/>
    <property type="molecule type" value="Genomic_DNA"/>
</dbReference>
<evidence type="ECO:0000313" key="2">
    <source>
        <dbReference type="EMBL" id="GAA4102934.1"/>
    </source>
</evidence>
<accession>A0ABP7X287</accession>
<name>A0ABP7X287_9GAMM</name>
<dbReference type="Proteomes" id="UP001500392">
    <property type="component" value="Unassembled WGS sequence"/>
</dbReference>
<sequence>MKTIQHIFLTFGLVIGALNSAQAGESTKELVNTCKTSTLEKLTGSDDSARARFKGISGPSTSRKVKLLVMPQEGENYRAECFINAKTQEVLSIEKLS</sequence>